<comment type="pathway">
    <text evidence="5 14">Isoprenoid biosynthesis; isopentenyl diphosphate biosynthesis via DXP pathway; isopentenyl diphosphate from 1-deoxy-D-xylulose 5-phosphate: step 2/6.</text>
</comment>
<keyword evidence="10 14" id="KW-0479">Metal-binding</keyword>
<keyword evidence="12 14" id="KW-0456">Lyase</keyword>
<dbReference type="CDD" id="cd02516">
    <property type="entry name" value="CDP-ME_synthetase"/>
    <property type="match status" value="1"/>
</dbReference>
<keyword evidence="13 14" id="KW-0511">Multifunctional enzyme</keyword>
<keyword evidence="17" id="KW-1185">Reference proteome</keyword>
<reference evidence="16" key="2">
    <citation type="submission" date="2020-09" db="EMBL/GenBank/DDBJ databases">
        <authorList>
            <person name="Sun Q."/>
            <person name="Kim S."/>
        </authorList>
    </citation>
    <scope>NUCLEOTIDE SEQUENCE</scope>
    <source>
        <strain evidence="16">KCTC 32437</strain>
    </source>
</reference>
<accession>A0A918RUU4</accession>
<dbReference type="CDD" id="cd00554">
    <property type="entry name" value="MECDP_synthase"/>
    <property type="match status" value="1"/>
</dbReference>
<dbReference type="GO" id="GO:0016114">
    <property type="term" value="P:terpenoid biosynthetic process"/>
    <property type="evidence" value="ECO:0007669"/>
    <property type="project" value="InterPro"/>
</dbReference>
<proteinExistence type="inferred from homology"/>
<feature type="region of interest" description="2-C-methyl-D-erythritol 4-phosphate cytidylyltransferase" evidence="14">
    <location>
        <begin position="1"/>
        <end position="238"/>
    </location>
</feature>
<dbReference type="InterPro" id="IPR020555">
    <property type="entry name" value="MECDP_synthase_CS"/>
</dbReference>
<dbReference type="EC" id="2.7.7.60" evidence="14"/>
<comment type="similarity">
    <text evidence="6">Belongs to the IspF family.</text>
</comment>
<dbReference type="HAMAP" id="MF_00107">
    <property type="entry name" value="IspF"/>
    <property type="match status" value="1"/>
</dbReference>
<keyword evidence="8 14" id="KW-0808">Transferase</keyword>
<feature type="site" description="Transition state stabilizer" evidence="14">
    <location>
        <position position="271"/>
    </location>
</feature>
<dbReference type="InterPro" id="IPR026596">
    <property type="entry name" value="IspD/F"/>
</dbReference>
<feature type="site" description="Positions MEP for the nucleophilic attack" evidence="14">
    <location>
        <position position="216"/>
    </location>
</feature>
<comment type="cofactor">
    <cofactor evidence="3 14">
        <name>a divalent metal cation</name>
        <dbReference type="ChEBI" id="CHEBI:60240"/>
    </cofactor>
</comment>
<comment type="similarity">
    <text evidence="14">In the N-terminal section; belongs to the IspD/TarI cytidylyltransferase family. IspD subfamily.</text>
</comment>
<dbReference type="SUPFAM" id="SSF69765">
    <property type="entry name" value="IpsF-like"/>
    <property type="match status" value="1"/>
</dbReference>
<dbReference type="FunFam" id="3.90.550.10:FF:000003">
    <property type="entry name" value="2-C-methyl-D-erythritol 4-phosphate cytidylyltransferase"/>
    <property type="match status" value="1"/>
</dbReference>
<evidence type="ECO:0000256" key="10">
    <source>
        <dbReference type="ARBA" id="ARBA00022723"/>
    </source>
</evidence>
<dbReference type="GO" id="GO:0008685">
    <property type="term" value="F:2-C-methyl-D-erythritol 2,4-cyclodiphosphate synthase activity"/>
    <property type="evidence" value="ECO:0007669"/>
    <property type="project" value="UniProtKB-UniRule"/>
</dbReference>
<feature type="binding site" evidence="14">
    <location>
        <begin position="271"/>
        <end position="272"/>
    </location>
    <ligand>
        <name>4-CDP-2-C-methyl-D-erythritol 2-phosphate</name>
        <dbReference type="ChEBI" id="CHEBI:57919"/>
    </ligand>
</feature>
<evidence type="ECO:0000313" key="17">
    <source>
        <dbReference type="Proteomes" id="UP000646579"/>
    </source>
</evidence>
<dbReference type="EMBL" id="BMZE01000001">
    <property type="protein sequence ID" value="GHA11785.1"/>
    <property type="molecule type" value="Genomic_DNA"/>
</dbReference>
<feature type="binding site" evidence="14">
    <location>
        <begin position="245"/>
        <end position="247"/>
    </location>
    <ligand>
        <name>4-CDP-2-C-methyl-D-erythritol 2-phosphate</name>
        <dbReference type="ChEBI" id="CHEBI:57919"/>
    </ligand>
</feature>
<feature type="binding site" evidence="14">
    <location>
        <begin position="293"/>
        <end position="295"/>
    </location>
    <ligand>
        <name>4-CDP-2-C-methyl-D-erythritol 2-phosphate</name>
        <dbReference type="ChEBI" id="CHEBI:57919"/>
    </ligand>
</feature>
<comment type="function">
    <text evidence="14">Bifunctional enzyme that catalyzes the formation of 4-diphosphocytidyl-2-C-methyl-D-erythritol from CTP and 2-C-methyl-D-erythritol 4-phosphate (MEP) (IspD), and catalyzes the conversion of 4-diphosphocytidyl-2-C-methyl-D-erythritol 2-phosphate (CDP-ME2P) to 2-C-methyl-D-erythritol 2,4-cyclodiphosphate (ME-CPP) with a corresponding release of cytidine 5-monophosphate (CMP) (IspF).</text>
</comment>
<reference evidence="16" key="1">
    <citation type="journal article" date="2014" name="Int. J. Syst. Evol. Microbiol.">
        <title>Complete genome sequence of Corynebacterium casei LMG S-19264T (=DSM 44701T), isolated from a smear-ripened cheese.</title>
        <authorList>
            <consortium name="US DOE Joint Genome Institute (JGI-PGF)"/>
            <person name="Walter F."/>
            <person name="Albersmeier A."/>
            <person name="Kalinowski J."/>
            <person name="Ruckert C."/>
        </authorList>
    </citation>
    <scope>NUCLEOTIDE SEQUENCE</scope>
    <source>
        <strain evidence="16">KCTC 32437</strain>
    </source>
</reference>
<gene>
    <name evidence="14 16" type="primary">ispDF</name>
    <name evidence="16" type="ORF">GCM10007989_02640</name>
</gene>
<feature type="binding site" evidence="14">
    <location>
        <position position="379"/>
    </location>
    <ligand>
        <name>4-CDP-2-C-methyl-D-erythritol 2-phosphate</name>
        <dbReference type="ChEBI" id="CHEBI:57919"/>
    </ligand>
</feature>
<evidence type="ECO:0000313" key="16">
    <source>
        <dbReference type="EMBL" id="GHA11785.1"/>
    </source>
</evidence>
<feature type="site" description="Transition state stabilizer" evidence="14">
    <location>
        <position position="370"/>
    </location>
</feature>
<dbReference type="InterPro" id="IPR036571">
    <property type="entry name" value="MECDP_synthase_sf"/>
</dbReference>
<comment type="caution">
    <text evidence="14">Lacks conserved residue(s) required for the propagation of feature annotation.</text>
</comment>
<evidence type="ECO:0000256" key="4">
    <source>
        <dbReference type="ARBA" id="ARBA00004709"/>
    </source>
</evidence>
<feature type="binding site" evidence="14">
    <location>
        <begin position="369"/>
        <end position="372"/>
    </location>
    <ligand>
        <name>4-CDP-2-C-methyl-D-erythritol 2-phosphate</name>
        <dbReference type="ChEBI" id="CHEBI:57919"/>
    </ligand>
</feature>
<feature type="region of interest" description="2-C-methyl-D-erythritol 2,4-cyclodiphosphate synthase" evidence="14">
    <location>
        <begin position="239"/>
        <end position="397"/>
    </location>
</feature>
<evidence type="ECO:0000256" key="14">
    <source>
        <dbReference type="HAMAP-Rule" id="MF_01520"/>
    </source>
</evidence>
<evidence type="ECO:0000256" key="7">
    <source>
        <dbReference type="ARBA" id="ARBA00009789"/>
    </source>
</evidence>
<feature type="site" description="Transition state stabilizer" evidence="14">
    <location>
        <position position="28"/>
    </location>
</feature>
<comment type="similarity">
    <text evidence="14">In the C-terminal section; belongs to the IspF family.</text>
</comment>
<dbReference type="HAMAP" id="MF_00108">
    <property type="entry name" value="IspD"/>
    <property type="match status" value="1"/>
</dbReference>
<evidence type="ECO:0000256" key="3">
    <source>
        <dbReference type="ARBA" id="ARBA00001968"/>
    </source>
</evidence>
<comment type="similarity">
    <text evidence="7">Belongs to the IspD/TarI cytidylyltransferase family. IspD subfamily.</text>
</comment>
<dbReference type="PANTHER" id="PTHR43181:SF1">
    <property type="entry name" value="2-C-METHYL-D-ERYTHRITOL 2,4-CYCLODIPHOSPHATE SYNTHASE, CHLOROPLASTIC"/>
    <property type="match status" value="1"/>
</dbReference>
<organism evidence="16 17">
    <name type="scientific">Devosia pacifica</name>
    <dbReference type="NCBI Taxonomy" id="1335967"/>
    <lineage>
        <taxon>Bacteria</taxon>
        <taxon>Pseudomonadati</taxon>
        <taxon>Pseudomonadota</taxon>
        <taxon>Alphaproteobacteria</taxon>
        <taxon>Hyphomicrobiales</taxon>
        <taxon>Devosiaceae</taxon>
        <taxon>Devosia</taxon>
    </lineage>
</organism>
<keyword evidence="9 14" id="KW-0548">Nucleotidyltransferase</keyword>
<evidence type="ECO:0000256" key="12">
    <source>
        <dbReference type="ARBA" id="ARBA00023239"/>
    </source>
</evidence>
<dbReference type="SUPFAM" id="SSF53448">
    <property type="entry name" value="Nucleotide-diphospho-sugar transferases"/>
    <property type="match status" value="1"/>
</dbReference>
<comment type="catalytic activity">
    <reaction evidence="1 14">
        <text>4-CDP-2-C-methyl-D-erythritol 2-phosphate = 2-C-methyl-D-erythritol 2,4-cyclic diphosphate + CMP</text>
        <dbReference type="Rhea" id="RHEA:23864"/>
        <dbReference type="ChEBI" id="CHEBI:57919"/>
        <dbReference type="ChEBI" id="CHEBI:58483"/>
        <dbReference type="ChEBI" id="CHEBI:60377"/>
        <dbReference type="EC" id="4.6.1.12"/>
    </reaction>
</comment>
<dbReference type="Pfam" id="PF01128">
    <property type="entry name" value="IspD"/>
    <property type="match status" value="1"/>
</dbReference>
<comment type="pathway">
    <text evidence="4 14">Isoprenoid biosynthesis; isopentenyl diphosphate biosynthesis via DXP pathway; isopentenyl diphosphate from 1-deoxy-D-xylulose 5-phosphate: step 4/6.</text>
</comment>
<comment type="caution">
    <text evidence="16">The sequence shown here is derived from an EMBL/GenBank/DDBJ whole genome shotgun (WGS) entry which is preliminary data.</text>
</comment>
<feature type="binding site" evidence="14">
    <location>
        <position position="376"/>
    </location>
    <ligand>
        <name>4-CDP-2-C-methyl-D-erythritol 2-phosphate</name>
        <dbReference type="ChEBI" id="CHEBI:57919"/>
    </ligand>
</feature>
<dbReference type="Proteomes" id="UP000646579">
    <property type="component" value="Unassembled WGS sequence"/>
</dbReference>
<evidence type="ECO:0000256" key="8">
    <source>
        <dbReference type="ARBA" id="ARBA00022679"/>
    </source>
</evidence>
<dbReference type="Gene3D" id="3.30.1330.50">
    <property type="entry name" value="2-C-methyl-D-erythritol 2,4-cyclodiphosphate synthase"/>
    <property type="match status" value="1"/>
</dbReference>
<protein>
    <recommendedName>
        <fullName evidence="14">Bifunctional enzyme IspD/IspF</fullName>
    </recommendedName>
    <domain>
        <recommendedName>
            <fullName evidence="14">2-C-methyl-D-erythritol 4-phosphate cytidylyltransferase</fullName>
            <ecNumber evidence="14">2.7.7.60</ecNumber>
        </recommendedName>
        <alternativeName>
            <fullName evidence="14">4-diphosphocytidyl-2C-methyl-D-erythritol synthase</fullName>
        </alternativeName>
        <alternativeName>
            <fullName evidence="14">MEP cytidylyltransferase</fullName>
            <shortName evidence="14">MCT</shortName>
        </alternativeName>
    </domain>
    <domain>
        <recommendedName>
            <fullName evidence="14">2-C-methyl-D-erythritol 2,4-cyclodiphosphate synthase</fullName>
            <shortName evidence="14">MECDP-synthase</shortName>
            <shortName evidence="14">MECPP-synthase</shortName>
            <shortName evidence="14">MECPS</shortName>
            <ecNumber evidence="14">4.6.1.12</ecNumber>
        </recommendedName>
    </domain>
</protein>
<feature type="site" description="Positions MEP for the nucleophilic attack" evidence="14">
    <location>
        <position position="160"/>
    </location>
</feature>
<evidence type="ECO:0000256" key="13">
    <source>
        <dbReference type="ARBA" id="ARBA00023268"/>
    </source>
</evidence>
<feature type="site" description="Transition state stabilizer" evidence="14">
    <location>
        <position position="18"/>
    </location>
</feature>
<evidence type="ECO:0000256" key="6">
    <source>
        <dbReference type="ARBA" id="ARBA00008480"/>
    </source>
</evidence>
<dbReference type="PANTHER" id="PTHR43181">
    <property type="entry name" value="2-C-METHYL-D-ERYTHRITOL 2,4-CYCLODIPHOSPHATE SYNTHASE, CHLOROPLASTIC"/>
    <property type="match status" value="1"/>
</dbReference>
<dbReference type="RefSeq" id="WP_189422657.1">
    <property type="nucleotide sequence ID" value="NZ_BMZE01000001.1"/>
</dbReference>
<dbReference type="InterPro" id="IPR018294">
    <property type="entry name" value="ISPD_synthase_CS"/>
</dbReference>
<evidence type="ECO:0000256" key="1">
    <source>
        <dbReference type="ARBA" id="ARBA00000200"/>
    </source>
</evidence>
<comment type="catalytic activity">
    <reaction evidence="2 14">
        <text>2-C-methyl-D-erythritol 4-phosphate + CTP + H(+) = 4-CDP-2-C-methyl-D-erythritol + diphosphate</text>
        <dbReference type="Rhea" id="RHEA:13429"/>
        <dbReference type="ChEBI" id="CHEBI:15378"/>
        <dbReference type="ChEBI" id="CHEBI:33019"/>
        <dbReference type="ChEBI" id="CHEBI:37563"/>
        <dbReference type="ChEBI" id="CHEBI:57823"/>
        <dbReference type="ChEBI" id="CHEBI:58262"/>
        <dbReference type="EC" id="2.7.7.60"/>
    </reaction>
</comment>
<dbReference type="InterPro" id="IPR003526">
    <property type="entry name" value="MECDP_synthase"/>
</dbReference>
<dbReference type="Gene3D" id="3.90.550.10">
    <property type="entry name" value="Spore Coat Polysaccharide Biosynthesis Protein SpsA, Chain A"/>
    <property type="match status" value="1"/>
</dbReference>
<dbReference type="NCBIfam" id="TIGR00453">
    <property type="entry name" value="ispD"/>
    <property type="match status" value="1"/>
</dbReference>
<dbReference type="PROSITE" id="PS01295">
    <property type="entry name" value="ISPD"/>
    <property type="match status" value="1"/>
</dbReference>
<evidence type="ECO:0000256" key="5">
    <source>
        <dbReference type="ARBA" id="ARBA00004787"/>
    </source>
</evidence>
<evidence type="ECO:0000259" key="15">
    <source>
        <dbReference type="Pfam" id="PF02542"/>
    </source>
</evidence>
<feature type="binding site" evidence="14">
    <location>
        <position position="279"/>
    </location>
    <ligand>
        <name>a divalent metal cation</name>
        <dbReference type="ChEBI" id="CHEBI:60240"/>
    </ligand>
</feature>
<name>A0A918RUU4_9HYPH</name>
<feature type="domain" description="2-C-methyl-D-erythritol 2,4-cyclodiphosphate synthase" evidence="15">
    <location>
        <begin position="239"/>
        <end position="391"/>
    </location>
</feature>
<dbReference type="HAMAP" id="MF_01520">
    <property type="entry name" value="IspDF"/>
    <property type="match status" value="1"/>
</dbReference>
<dbReference type="GO" id="GO:0046872">
    <property type="term" value="F:metal ion binding"/>
    <property type="evidence" value="ECO:0007669"/>
    <property type="project" value="UniProtKB-KW"/>
</dbReference>
<dbReference type="NCBIfam" id="TIGR00151">
    <property type="entry name" value="ispF"/>
    <property type="match status" value="1"/>
</dbReference>
<evidence type="ECO:0000256" key="11">
    <source>
        <dbReference type="ARBA" id="ARBA00023229"/>
    </source>
</evidence>
<sequence>MARPHTTALIVAAGKGARVDPSEDALPKQYRQLAGKAVLQRSIEAFLTLDYVDSVMVVINSEHVPLYNGLPVKHSGKLLPPVHGAQTRQESVLAGLEALVKIAPDLVLIHDAARPLVSQQVIGDVVAGLIRAQGCIPALPITETVKRSQNGDGIDATEDRRQLFTAQTPQGFKFKQILAAHRDASAIDRAFTDDAEIAEWADMPVSMVTGDRANMKITHPEDFVRAAQLLRGEALMETHIGSGYDVHSFEPGDAVWLAGVKIPHHAKLNGHSDADVALHALCDAIYGALGEGDIGTHFPPSDAQWKGASSTVFLEHASKLVEARRGRIVNLDVTIVCEAPKISPHVPEMREVISRSCGIGANRVAIKATTNEKLGFAGREEGIFAMATASIELPRQD</sequence>
<keyword evidence="11 14" id="KW-0414">Isoprene biosynthesis</keyword>
<dbReference type="GO" id="GO:0050518">
    <property type="term" value="F:2-C-methyl-D-erythritol 4-phosphate cytidylyltransferase activity"/>
    <property type="evidence" value="ECO:0007669"/>
    <property type="project" value="UniProtKB-UniRule"/>
</dbReference>
<feature type="binding site" evidence="14">
    <location>
        <position position="247"/>
    </location>
    <ligand>
        <name>a divalent metal cation</name>
        <dbReference type="ChEBI" id="CHEBI:60240"/>
    </ligand>
</feature>
<dbReference type="InterPro" id="IPR001228">
    <property type="entry name" value="IspD"/>
</dbReference>
<dbReference type="AlphaFoldDB" id="A0A918RUU4"/>
<feature type="binding site" evidence="14">
    <location>
        <position position="245"/>
    </location>
    <ligand>
        <name>a divalent metal cation</name>
        <dbReference type="ChEBI" id="CHEBI:60240"/>
    </ligand>
</feature>
<dbReference type="NCBIfam" id="NF006899">
    <property type="entry name" value="PRK09382.1"/>
    <property type="match status" value="1"/>
</dbReference>
<dbReference type="EC" id="4.6.1.12" evidence="14"/>
<dbReference type="GO" id="GO:0019288">
    <property type="term" value="P:isopentenyl diphosphate biosynthetic process, methylerythritol 4-phosphate pathway"/>
    <property type="evidence" value="ECO:0007669"/>
    <property type="project" value="UniProtKB-UniRule"/>
</dbReference>
<evidence type="ECO:0000256" key="9">
    <source>
        <dbReference type="ARBA" id="ARBA00022695"/>
    </source>
</evidence>
<dbReference type="InterPro" id="IPR029044">
    <property type="entry name" value="Nucleotide-diphossugar_trans"/>
</dbReference>
<dbReference type="Pfam" id="PF02542">
    <property type="entry name" value="YgbB"/>
    <property type="match status" value="1"/>
</dbReference>
<dbReference type="InterPro" id="IPR034683">
    <property type="entry name" value="IspD/TarI"/>
</dbReference>
<dbReference type="PROSITE" id="PS01350">
    <property type="entry name" value="ISPF"/>
    <property type="match status" value="1"/>
</dbReference>
<evidence type="ECO:0000256" key="2">
    <source>
        <dbReference type="ARBA" id="ARBA00001282"/>
    </source>
</evidence>